<dbReference type="EMBL" id="BAAAHC010000013">
    <property type="protein sequence ID" value="GAA0530879.1"/>
    <property type="molecule type" value="Genomic_DNA"/>
</dbReference>
<accession>A0A917NEB9</accession>
<evidence type="ECO:0000313" key="3">
    <source>
        <dbReference type="EMBL" id="GAA0530879.1"/>
    </source>
</evidence>
<reference evidence="4 5" key="1">
    <citation type="journal article" date="2014" name="Int. J. Syst. Evol. Microbiol.">
        <title>Complete genome sequence of Corynebacterium casei LMG S-19264T (=DSM 44701T), isolated from a smear-ripened cheese.</title>
        <authorList>
            <consortium name="US DOE Joint Genome Institute (JGI-PGF)"/>
            <person name="Walter F."/>
            <person name="Albersmeier A."/>
            <person name="Kalinowski J."/>
            <person name="Ruckert C."/>
        </authorList>
    </citation>
    <scope>NUCLEOTIDE SEQUENCE [LARGE SCALE GENOMIC DNA]</scope>
    <source>
        <strain evidence="4 5">CGMCC 4.7206</strain>
    </source>
</reference>
<dbReference type="CDD" id="cd03453">
    <property type="entry name" value="SAV4209_like"/>
    <property type="match status" value="1"/>
</dbReference>
<dbReference type="InterPro" id="IPR029069">
    <property type="entry name" value="HotDog_dom_sf"/>
</dbReference>
<dbReference type="Pfam" id="PF01575">
    <property type="entry name" value="MaoC_dehydratas"/>
    <property type="match status" value="1"/>
</dbReference>
<reference evidence="3 6" key="2">
    <citation type="journal article" date="2019" name="Int. J. Syst. Evol. Microbiol.">
        <title>The Global Catalogue of Microorganisms (GCM) 10K type strain sequencing project: providing services to taxonomists for standard genome sequencing and annotation.</title>
        <authorList>
            <consortium name="The Broad Institute Genomics Platform"/>
            <consortium name="The Broad Institute Genome Sequencing Center for Infectious Disease"/>
            <person name="Wu L."/>
            <person name="Ma J."/>
        </authorList>
    </citation>
    <scope>NUCLEOTIDE SEQUENCE [LARGE SCALE GENOMIC DNA]</scope>
    <source>
        <strain evidence="3 6">JCM 10664</strain>
    </source>
</reference>
<proteinExistence type="inferred from homology"/>
<gene>
    <name evidence="3" type="ORF">GCM10009545_36730</name>
    <name evidence="4" type="ORF">GCM10011581_28350</name>
</gene>
<feature type="domain" description="MaoC-like" evidence="2">
    <location>
        <begin position="379"/>
        <end position="462"/>
    </location>
</feature>
<dbReference type="SUPFAM" id="SSF54637">
    <property type="entry name" value="Thioesterase/thiol ester dehydrase-isomerase"/>
    <property type="match status" value="1"/>
</dbReference>
<dbReference type="PANTHER" id="PTHR43841">
    <property type="entry name" value="3-HYDROXYACYL-THIOESTER DEHYDRATASE HTDX-RELATED"/>
    <property type="match status" value="1"/>
</dbReference>
<dbReference type="EMBL" id="BMMT01000009">
    <property type="protein sequence ID" value="GGI89558.1"/>
    <property type="molecule type" value="Genomic_DNA"/>
</dbReference>
<reference evidence="3" key="4">
    <citation type="submission" date="2023-12" db="EMBL/GenBank/DDBJ databases">
        <authorList>
            <person name="Sun Q."/>
            <person name="Inoue M."/>
        </authorList>
    </citation>
    <scope>NUCLEOTIDE SEQUENCE</scope>
    <source>
        <strain evidence="3">JCM 10664</strain>
    </source>
</reference>
<sequence>MRLSNTAKRRPDYFLVGRRTDGIGGAKVVVLECKGTHATAQFAVKQLAKACIQVEAVEVGGKTPQSLMVAMCLSRAGVTAYVLDPPGEEDLWAGSSAEMDELLAEDLGDPPEAFERRLPTAQELEMRKAALESADRDADQPADLDSIPPDEVAEVEAPEVVNMPERSRTWFIRVLARAAASAALWYAGEGDAAAMYQPRPVRPASEERELPLEELVAEVSTATHFELPGGIGFRGTQYVMPLPGGGVLQVQRGIENRLYEQLVERRLGVTFDPRTNCATVGWVLLGGLPRLTMPSRSAVTERSSACGSAEVAGAGTSEVWFSRSPKFVRVSGWLCVGLRATPREGGFVDSASAQSGRPGALCGGLVAPGTELPPLELPPISRTTLALFAGASGDHNPIHIDIDNARSAGFDDVFAHGMLSMAYLGRLLTGWAPQSALRSFQVRFVAITPVHGRPTCTGRVVEVEESGGERLAHLELAVTLEDGTVTLRGSAVVAVT</sequence>
<organism evidence="4 5">
    <name type="scientific">Saccharopolyspora thermophila</name>
    <dbReference type="NCBI Taxonomy" id="89367"/>
    <lineage>
        <taxon>Bacteria</taxon>
        <taxon>Bacillati</taxon>
        <taxon>Actinomycetota</taxon>
        <taxon>Actinomycetes</taxon>
        <taxon>Pseudonocardiales</taxon>
        <taxon>Pseudonocardiaceae</taxon>
        <taxon>Saccharopolyspora</taxon>
    </lineage>
</organism>
<evidence type="ECO:0000313" key="6">
    <source>
        <dbReference type="Proteomes" id="UP001500220"/>
    </source>
</evidence>
<dbReference type="Gene3D" id="3.10.129.10">
    <property type="entry name" value="Hotdog Thioesterase"/>
    <property type="match status" value="1"/>
</dbReference>
<comment type="similarity">
    <text evidence="1">Belongs to the enoyl-CoA hydratase/isomerase family.</text>
</comment>
<name>A0A917NEB9_9PSEU</name>
<dbReference type="Proteomes" id="UP001500220">
    <property type="component" value="Unassembled WGS sequence"/>
</dbReference>
<protein>
    <recommendedName>
        <fullName evidence="2">MaoC-like domain-containing protein</fullName>
    </recommendedName>
</protein>
<evidence type="ECO:0000313" key="5">
    <source>
        <dbReference type="Proteomes" id="UP000597989"/>
    </source>
</evidence>
<dbReference type="PANTHER" id="PTHR43841:SF3">
    <property type="entry name" value="(3R)-HYDROXYACYL-ACP DEHYDRATASE SUBUNIT HADB"/>
    <property type="match status" value="1"/>
</dbReference>
<evidence type="ECO:0000259" key="2">
    <source>
        <dbReference type="Pfam" id="PF01575"/>
    </source>
</evidence>
<comment type="caution">
    <text evidence="4">The sequence shown here is derived from an EMBL/GenBank/DDBJ whole genome shotgun (WGS) entry which is preliminary data.</text>
</comment>
<reference evidence="4" key="3">
    <citation type="submission" date="2020-09" db="EMBL/GenBank/DDBJ databases">
        <authorList>
            <person name="Sun Q."/>
            <person name="Zhou Y."/>
        </authorList>
    </citation>
    <scope>NUCLEOTIDE SEQUENCE</scope>
    <source>
        <strain evidence="4">CGMCC 4.7206</strain>
    </source>
</reference>
<dbReference type="AlphaFoldDB" id="A0A917NEB9"/>
<dbReference type="InterPro" id="IPR002539">
    <property type="entry name" value="MaoC-like_dom"/>
</dbReference>
<evidence type="ECO:0000256" key="1">
    <source>
        <dbReference type="ARBA" id="ARBA00005254"/>
    </source>
</evidence>
<keyword evidence="6" id="KW-1185">Reference proteome</keyword>
<dbReference type="Proteomes" id="UP000597989">
    <property type="component" value="Unassembled WGS sequence"/>
</dbReference>
<evidence type="ECO:0000313" key="4">
    <source>
        <dbReference type="EMBL" id="GGI89558.1"/>
    </source>
</evidence>